<gene>
    <name evidence="1" type="ORF">C7438_0076</name>
</gene>
<proteinExistence type="predicted"/>
<comment type="caution">
    <text evidence="1">The sequence shown here is derived from an EMBL/GenBank/DDBJ whole genome shotgun (WGS) entry which is preliminary data.</text>
</comment>
<dbReference type="OrthoDB" id="2111648at2"/>
<evidence type="ECO:0000313" key="1">
    <source>
        <dbReference type="EMBL" id="RKQ88443.1"/>
    </source>
</evidence>
<dbReference type="AlphaFoldDB" id="A0A660L948"/>
<name>A0A660L948_9BACL</name>
<dbReference type="InterPro" id="IPR045660">
    <property type="entry name" value="DUF6390"/>
</dbReference>
<protein>
    <submittedName>
        <fullName evidence="1">Uncharacterized protein</fullName>
    </submittedName>
</protein>
<keyword evidence="2" id="KW-1185">Reference proteome</keyword>
<reference evidence="1 2" key="1">
    <citation type="submission" date="2018-10" db="EMBL/GenBank/DDBJ databases">
        <title>Genomic Encyclopedia of Type Strains, Phase IV (KMG-IV): sequencing the most valuable type-strain genomes for metagenomic binning, comparative biology and taxonomic classification.</title>
        <authorList>
            <person name="Goeker M."/>
        </authorList>
    </citation>
    <scope>NUCLEOTIDE SEQUENCE [LARGE SCALE GENOMIC DNA]</scope>
    <source>
        <strain evidence="1 2">DSM 22653</strain>
    </source>
</reference>
<dbReference type="EMBL" id="RBIJ01000001">
    <property type="protein sequence ID" value="RKQ88443.1"/>
    <property type="molecule type" value="Genomic_DNA"/>
</dbReference>
<sequence length="259" mass="29389">MSDMLIYDPEVVEGALLFGRFAYPPNRLGYCGPAESRSVYAYVAERRVDEGFFRLARDFQAAYFYLSLIAYSNGYRNPFHPKVVEAYWIGNELLDRVTPRKFYDALTEKFKKRMPDRAFAWLVGKLEHGAHPHHNFHVFDVYTRTGALKSARPDIALEHMDKCRISWGTVEAVFGGQVAVRRQPLVLRGDRLQLGDPEVVLVDLAEGDVSGVPLEVKPGDTVAVHWDWAAHVLTPMQLRRLKAETELTVRLANEALALA</sequence>
<evidence type="ECO:0000313" key="2">
    <source>
        <dbReference type="Proteomes" id="UP000267019"/>
    </source>
</evidence>
<organism evidence="1 2">
    <name type="scientific">Brockia lithotrophica</name>
    <dbReference type="NCBI Taxonomy" id="933949"/>
    <lineage>
        <taxon>Bacteria</taxon>
        <taxon>Bacillati</taxon>
        <taxon>Bacillota</taxon>
        <taxon>Bacilli</taxon>
        <taxon>Bacillales</taxon>
        <taxon>Bacillales Family X. Incertae Sedis</taxon>
        <taxon>Brockia</taxon>
    </lineage>
</organism>
<dbReference type="Pfam" id="PF19927">
    <property type="entry name" value="DUF6390"/>
    <property type="match status" value="1"/>
</dbReference>
<dbReference type="Proteomes" id="UP000267019">
    <property type="component" value="Unassembled WGS sequence"/>
</dbReference>
<accession>A0A660L948</accession>